<comment type="subcellular location">
    <subcellularLocation>
        <location evidence="1">Membrane</location>
        <topology evidence="1">Single-pass type I membrane protein</topology>
    </subcellularLocation>
</comment>
<dbReference type="GO" id="GO:0005537">
    <property type="term" value="F:D-mannose binding"/>
    <property type="evidence" value="ECO:0007669"/>
    <property type="project" value="TreeGrafter"/>
</dbReference>
<evidence type="ECO:0000256" key="2">
    <source>
        <dbReference type="ARBA" id="ARBA00022692"/>
    </source>
</evidence>
<dbReference type="GO" id="GO:0005789">
    <property type="term" value="C:endoplasmic reticulum membrane"/>
    <property type="evidence" value="ECO:0007669"/>
    <property type="project" value="TreeGrafter"/>
</dbReference>
<dbReference type="Proteomes" id="UP001150569">
    <property type="component" value="Unassembled WGS sequence"/>
</dbReference>
<dbReference type="PANTHER" id="PTHR12223:SF45">
    <property type="entry name" value="RE50040P"/>
    <property type="match status" value="1"/>
</dbReference>
<keyword evidence="2 6" id="KW-0812">Transmembrane</keyword>
<dbReference type="PROSITE" id="PS51328">
    <property type="entry name" value="L_LECTIN_LIKE"/>
    <property type="match status" value="1"/>
</dbReference>
<evidence type="ECO:0000256" key="7">
    <source>
        <dbReference type="SAM" id="SignalP"/>
    </source>
</evidence>
<dbReference type="GO" id="GO:0005793">
    <property type="term" value="C:endoplasmic reticulum-Golgi intermediate compartment"/>
    <property type="evidence" value="ECO:0007669"/>
    <property type="project" value="TreeGrafter"/>
</dbReference>
<dbReference type="OrthoDB" id="270293at2759"/>
<dbReference type="SUPFAM" id="SSF49899">
    <property type="entry name" value="Concanavalin A-like lectins/glucanases"/>
    <property type="match status" value="1"/>
</dbReference>
<evidence type="ECO:0000256" key="5">
    <source>
        <dbReference type="ARBA" id="ARBA00023136"/>
    </source>
</evidence>
<keyword evidence="10" id="KW-1185">Reference proteome</keyword>
<keyword evidence="4 6" id="KW-1133">Transmembrane helix</keyword>
<evidence type="ECO:0000256" key="1">
    <source>
        <dbReference type="ARBA" id="ARBA00004479"/>
    </source>
</evidence>
<protein>
    <recommendedName>
        <fullName evidence="8">L-type lectin-like domain-containing protein</fullName>
    </recommendedName>
</protein>
<proteinExistence type="predicted"/>
<comment type="caution">
    <text evidence="9">The sequence shown here is derived from an EMBL/GenBank/DDBJ whole genome shotgun (WGS) entry which is preliminary data.</text>
</comment>
<dbReference type="GO" id="GO:0006888">
    <property type="term" value="P:endoplasmic reticulum to Golgi vesicle-mediated transport"/>
    <property type="evidence" value="ECO:0007669"/>
    <property type="project" value="TreeGrafter"/>
</dbReference>
<dbReference type="Pfam" id="PF03388">
    <property type="entry name" value="Lectin_leg-like"/>
    <property type="match status" value="1"/>
</dbReference>
<dbReference type="InterPro" id="IPR005052">
    <property type="entry name" value="Lectin_leg"/>
</dbReference>
<name>A0A9W7ZJL4_9FUNG</name>
<feature type="domain" description="L-type lectin-like" evidence="8">
    <location>
        <begin position="23"/>
        <end position="247"/>
    </location>
</feature>
<dbReference type="EMBL" id="JANBPT010001015">
    <property type="protein sequence ID" value="KAJ1910713.1"/>
    <property type="molecule type" value="Genomic_DNA"/>
</dbReference>
<feature type="signal peptide" evidence="7">
    <location>
        <begin position="1"/>
        <end position="22"/>
    </location>
</feature>
<evidence type="ECO:0000313" key="10">
    <source>
        <dbReference type="Proteomes" id="UP001150569"/>
    </source>
</evidence>
<keyword evidence="3 7" id="KW-0732">Signal</keyword>
<reference evidence="9" key="1">
    <citation type="submission" date="2022-07" db="EMBL/GenBank/DDBJ databases">
        <title>Phylogenomic reconstructions and comparative analyses of Kickxellomycotina fungi.</title>
        <authorList>
            <person name="Reynolds N.K."/>
            <person name="Stajich J.E."/>
            <person name="Barry K."/>
            <person name="Grigoriev I.V."/>
            <person name="Crous P."/>
            <person name="Smith M.E."/>
        </authorList>
    </citation>
    <scope>NUCLEOTIDE SEQUENCE</scope>
    <source>
        <strain evidence="9">RSA 861</strain>
    </source>
</reference>
<dbReference type="GO" id="GO:0000139">
    <property type="term" value="C:Golgi membrane"/>
    <property type="evidence" value="ECO:0007669"/>
    <property type="project" value="TreeGrafter"/>
</dbReference>
<evidence type="ECO:0000256" key="6">
    <source>
        <dbReference type="SAM" id="Phobius"/>
    </source>
</evidence>
<accession>A0A9W7ZJL4</accession>
<evidence type="ECO:0000313" key="9">
    <source>
        <dbReference type="EMBL" id="KAJ1910713.1"/>
    </source>
</evidence>
<gene>
    <name evidence="9" type="ORF">IWQ60_010507</name>
</gene>
<organism evidence="9 10">
    <name type="scientific">Tieghemiomyces parasiticus</name>
    <dbReference type="NCBI Taxonomy" id="78921"/>
    <lineage>
        <taxon>Eukaryota</taxon>
        <taxon>Fungi</taxon>
        <taxon>Fungi incertae sedis</taxon>
        <taxon>Zoopagomycota</taxon>
        <taxon>Kickxellomycotina</taxon>
        <taxon>Dimargaritomycetes</taxon>
        <taxon>Dimargaritales</taxon>
        <taxon>Dimargaritaceae</taxon>
        <taxon>Tieghemiomyces</taxon>
    </lineage>
</organism>
<evidence type="ECO:0000259" key="8">
    <source>
        <dbReference type="PROSITE" id="PS51328"/>
    </source>
</evidence>
<dbReference type="InterPro" id="IPR013320">
    <property type="entry name" value="ConA-like_dom_sf"/>
</dbReference>
<dbReference type="InterPro" id="IPR051136">
    <property type="entry name" value="Intracellular_Lectin-GPT"/>
</dbReference>
<dbReference type="CDD" id="cd07308">
    <property type="entry name" value="lectin_leg-like"/>
    <property type="match status" value="1"/>
</dbReference>
<sequence>MKFLRNLAVASAALFGATGLTAKGKEEIKDLRTHSLQVPYGFHPMYWDIGGDAVIDTQKKIRLTPDYPDRQGYAWSTQFLPDDTWKVEFEFRIHGKGSYLYGDGMAFFVAQERTTPGPVFGNRDYFKGFGLFFDTYANAKHTYNFPHIMGMQGDGKTPYMANSDGDPNSVGGCSPMYRGTAEPVKASVVYLKGKYLQVRYQLHGEKWEDCFTVNNATLPEKLYLGFTAHTGEISDNHDLISVKTQTMDASTAANLQHQDNTPLLSKQNAWAALGWWFKLVLVGAVCGVAFMGYRAYTAKQNERF</sequence>
<feature type="transmembrane region" description="Helical" evidence="6">
    <location>
        <begin position="275"/>
        <end position="296"/>
    </location>
</feature>
<keyword evidence="5 6" id="KW-0472">Membrane</keyword>
<dbReference type="GO" id="GO:0030134">
    <property type="term" value="C:COPII-coated ER to Golgi transport vesicle"/>
    <property type="evidence" value="ECO:0007669"/>
    <property type="project" value="TreeGrafter"/>
</dbReference>
<evidence type="ECO:0000256" key="4">
    <source>
        <dbReference type="ARBA" id="ARBA00022989"/>
    </source>
</evidence>
<feature type="chain" id="PRO_5040751187" description="L-type lectin-like domain-containing protein" evidence="7">
    <location>
        <begin position="23"/>
        <end position="304"/>
    </location>
</feature>
<dbReference type="Gene3D" id="2.60.120.200">
    <property type="match status" value="1"/>
</dbReference>
<evidence type="ECO:0000256" key="3">
    <source>
        <dbReference type="ARBA" id="ARBA00022729"/>
    </source>
</evidence>
<dbReference type="PANTHER" id="PTHR12223">
    <property type="entry name" value="VESICULAR MANNOSE-BINDING LECTIN"/>
    <property type="match status" value="1"/>
</dbReference>
<dbReference type="AlphaFoldDB" id="A0A9W7ZJL4"/>